<reference evidence="3" key="1">
    <citation type="submission" date="2020-08" db="EMBL/GenBank/DDBJ databases">
        <authorList>
            <person name="Liu C."/>
            <person name="Sun Q."/>
        </authorList>
    </citation>
    <scope>NUCLEOTIDE SEQUENCE</scope>
    <source>
        <strain evidence="3">BX16</strain>
    </source>
</reference>
<feature type="domain" description="Nucleoside transporter/FeoB GTPase Gate" evidence="2">
    <location>
        <begin position="265"/>
        <end position="389"/>
    </location>
</feature>
<dbReference type="AlphaFoldDB" id="A0A923NAX5"/>
<evidence type="ECO:0000256" key="1">
    <source>
        <dbReference type="SAM" id="Phobius"/>
    </source>
</evidence>
<feature type="transmembrane region" description="Helical" evidence="1">
    <location>
        <begin position="392"/>
        <end position="412"/>
    </location>
</feature>
<dbReference type="Pfam" id="PF07670">
    <property type="entry name" value="Gate"/>
    <property type="match status" value="2"/>
</dbReference>
<feature type="transmembrane region" description="Helical" evidence="1">
    <location>
        <begin position="58"/>
        <end position="78"/>
    </location>
</feature>
<proteinExistence type="predicted"/>
<gene>
    <name evidence="3" type="ORF">H8876_01990</name>
</gene>
<dbReference type="InterPro" id="IPR050860">
    <property type="entry name" value="FeoB_GTPase"/>
</dbReference>
<keyword evidence="1" id="KW-1133">Transmembrane helix</keyword>
<dbReference type="GO" id="GO:0005886">
    <property type="term" value="C:plasma membrane"/>
    <property type="evidence" value="ECO:0007669"/>
    <property type="project" value="TreeGrafter"/>
</dbReference>
<keyword evidence="4" id="KW-1185">Reference proteome</keyword>
<dbReference type="GO" id="GO:0015093">
    <property type="term" value="F:ferrous iron transmembrane transporter activity"/>
    <property type="evidence" value="ECO:0007669"/>
    <property type="project" value="InterPro"/>
</dbReference>
<name>A0A923NAX5_9FIRM</name>
<dbReference type="PANTHER" id="PTHR43185:SF1">
    <property type="entry name" value="FE(2+) TRANSPORTER FEOB"/>
    <property type="match status" value="1"/>
</dbReference>
<evidence type="ECO:0000259" key="2">
    <source>
        <dbReference type="Pfam" id="PF07670"/>
    </source>
</evidence>
<comment type="caution">
    <text evidence="3">The sequence shown here is derived from an EMBL/GenBank/DDBJ whole genome shotgun (WGS) entry which is preliminary data.</text>
</comment>
<sequence length="422" mass="46572">MKPKLCKKKHTQRNPRRILCSKTILADRLFLNRYLAIPVFLIILGGIFYFTFEISETYLTKPLACLLRRLTDLLSLKLASSGIPFWIHELIIHGICAGVGSILSFLPTIATLFFFLSLLEHSGYMDRAARILDRPMNQIGLSGKAILPLVTGFGCSVPAILAAGILSSHRDQKLTIAMIPFLSCSAKLPIYLILTQVFFSSHRVLAMLLIYLTGILLAVCYALLLSRIRFRTSLPLATWHMAPYQIPRAKTIFRDVLQNSLGFVRKAFTVILIASAVIWILQNFTPALAMTSDSRESMLACLGRFLSPLFAPLGFDDWRAVSAVLTGLSAKESVAGTFSILAQTTAGGSVPRLLCDVFTPASSCSFLVFCLLYAPCIASLTAIRKTCGKWRYAVYTALFQTAVAWGMGTVVYQTGRIVFGML</sequence>
<feature type="transmembrane region" description="Helical" evidence="1">
    <location>
        <begin position="178"/>
        <end position="199"/>
    </location>
</feature>
<feature type="transmembrane region" description="Helical" evidence="1">
    <location>
        <begin position="34"/>
        <end position="52"/>
    </location>
</feature>
<evidence type="ECO:0000313" key="4">
    <source>
        <dbReference type="Proteomes" id="UP000644115"/>
    </source>
</evidence>
<feature type="transmembrane region" description="Helical" evidence="1">
    <location>
        <begin position="90"/>
        <end position="116"/>
    </location>
</feature>
<feature type="transmembrane region" description="Helical" evidence="1">
    <location>
        <begin position="205"/>
        <end position="224"/>
    </location>
</feature>
<evidence type="ECO:0000313" key="3">
    <source>
        <dbReference type="EMBL" id="MBC5998776.1"/>
    </source>
</evidence>
<feature type="transmembrane region" description="Helical" evidence="1">
    <location>
        <begin position="263"/>
        <end position="281"/>
    </location>
</feature>
<keyword evidence="1" id="KW-0812">Transmembrane</keyword>
<dbReference type="RefSeq" id="WP_249286312.1">
    <property type="nucleotide sequence ID" value="NZ_JACRWC010000033.1"/>
</dbReference>
<accession>A0A923NAX5</accession>
<keyword evidence="1" id="KW-0472">Membrane</keyword>
<feature type="transmembrane region" description="Helical" evidence="1">
    <location>
        <begin position="145"/>
        <end position="166"/>
    </location>
</feature>
<protein>
    <submittedName>
        <fullName evidence="3">Ferrous iron transporter B</fullName>
    </submittedName>
</protein>
<dbReference type="PANTHER" id="PTHR43185">
    <property type="entry name" value="FERROUS IRON TRANSPORT PROTEIN B"/>
    <property type="match status" value="1"/>
</dbReference>
<dbReference type="EMBL" id="JACRWC010000033">
    <property type="protein sequence ID" value="MBC5998776.1"/>
    <property type="molecule type" value="Genomic_DNA"/>
</dbReference>
<feature type="domain" description="Nucleoside transporter/FeoB GTPase Gate" evidence="2">
    <location>
        <begin position="103"/>
        <end position="194"/>
    </location>
</feature>
<feature type="transmembrane region" description="Helical" evidence="1">
    <location>
        <begin position="357"/>
        <end position="380"/>
    </location>
</feature>
<organism evidence="3 4">
    <name type="scientific">Lentihominibacter faecis</name>
    <dbReference type="NCBI Taxonomy" id="2764712"/>
    <lineage>
        <taxon>Bacteria</taxon>
        <taxon>Bacillati</taxon>
        <taxon>Bacillota</taxon>
        <taxon>Clostridia</taxon>
        <taxon>Peptostreptococcales</taxon>
        <taxon>Anaerovoracaceae</taxon>
        <taxon>Lentihominibacter</taxon>
    </lineage>
</organism>
<dbReference type="InterPro" id="IPR011642">
    <property type="entry name" value="Gate_dom"/>
</dbReference>
<dbReference type="Proteomes" id="UP000644115">
    <property type="component" value="Unassembled WGS sequence"/>
</dbReference>